<reference evidence="1 2" key="1">
    <citation type="submission" date="2015-03" db="EMBL/GenBank/DDBJ databases">
        <authorList>
            <person name="Murphy D."/>
        </authorList>
    </citation>
    <scope>NUCLEOTIDE SEQUENCE [LARGE SCALE GENOMIC DNA]</scope>
    <source>
        <strain evidence="1 2">KMM 520</strain>
    </source>
</reference>
<proteinExistence type="predicted"/>
<protein>
    <submittedName>
        <fullName evidence="1">Uncharacterized protein</fullName>
    </submittedName>
</protein>
<dbReference type="Proteomes" id="UP000065261">
    <property type="component" value="Chromosome I"/>
</dbReference>
<dbReference type="EMBL" id="CP011034">
    <property type="protein sequence ID" value="ALS33039.1"/>
    <property type="molecule type" value="Genomic_DNA"/>
</dbReference>
<evidence type="ECO:0000313" key="1">
    <source>
        <dbReference type="EMBL" id="ALS33039.1"/>
    </source>
</evidence>
<gene>
    <name evidence="1" type="ORF">PTRA_a1894</name>
</gene>
<accession>A0A0U2ISL1</accession>
<name>A0A0U2ISL1_9GAMM</name>
<sequence length="38" mass="4493">MVIQSDGIKKLKGNKLFTVFYIQRFSNVFYCPLTNCIY</sequence>
<dbReference type="KEGG" id="ptn:PTRA_a1894"/>
<organism evidence="1">
    <name type="scientific">Pseudoalteromonas translucida KMM 520</name>
    <dbReference type="NCBI Taxonomy" id="1315283"/>
    <lineage>
        <taxon>Bacteria</taxon>
        <taxon>Pseudomonadati</taxon>
        <taxon>Pseudomonadota</taxon>
        <taxon>Gammaproteobacteria</taxon>
        <taxon>Alteromonadales</taxon>
        <taxon>Pseudoalteromonadaceae</taxon>
        <taxon>Pseudoalteromonas</taxon>
    </lineage>
</organism>
<dbReference type="AlphaFoldDB" id="A0A0U2ISL1"/>
<evidence type="ECO:0000313" key="2">
    <source>
        <dbReference type="Proteomes" id="UP000065261"/>
    </source>
</evidence>